<dbReference type="CDD" id="cd03801">
    <property type="entry name" value="GT4_PimA-like"/>
    <property type="match status" value="1"/>
</dbReference>
<keyword evidence="3" id="KW-1185">Reference proteome</keyword>
<evidence type="ECO:0000313" key="2">
    <source>
        <dbReference type="EMBL" id="MDJ1498103.1"/>
    </source>
</evidence>
<dbReference type="SUPFAM" id="SSF53756">
    <property type="entry name" value="UDP-Glycosyltransferase/glycogen phosphorylase"/>
    <property type="match status" value="1"/>
</dbReference>
<evidence type="ECO:0000313" key="3">
    <source>
        <dbReference type="Proteomes" id="UP001228581"/>
    </source>
</evidence>
<dbReference type="EC" id="2.4.-.-" evidence="2"/>
<comment type="caution">
    <text evidence="2">The sequence shown here is derived from an EMBL/GenBank/DDBJ whole genome shotgun (WGS) entry which is preliminary data.</text>
</comment>
<dbReference type="PANTHER" id="PTHR12526">
    <property type="entry name" value="GLYCOSYLTRANSFERASE"/>
    <property type="match status" value="1"/>
</dbReference>
<dbReference type="Proteomes" id="UP001228581">
    <property type="component" value="Unassembled WGS sequence"/>
</dbReference>
<keyword evidence="2" id="KW-0328">Glycosyltransferase</keyword>
<protein>
    <submittedName>
        <fullName evidence="2">Glycosyltransferase family 4 protein</fullName>
        <ecNumber evidence="2">2.4.-.-</ecNumber>
    </submittedName>
</protein>
<proteinExistence type="predicted"/>
<gene>
    <name evidence="2" type="ORF">QNI19_34490</name>
</gene>
<name>A0ABT7CWG4_9BACT</name>
<dbReference type="InterPro" id="IPR001296">
    <property type="entry name" value="Glyco_trans_1"/>
</dbReference>
<reference evidence="2 3" key="1">
    <citation type="submission" date="2023-05" db="EMBL/GenBank/DDBJ databases">
        <authorList>
            <person name="Zhang X."/>
        </authorList>
    </citation>
    <scope>NUCLEOTIDE SEQUENCE [LARGE SCALE GENOMIC DNA]</scope>
    <source>
        <strain evidence="2 3">DM2B3-1</strain>
    </source>
</reference>
<evidence type="ECO:0000259" key="1">
    <source>
        <dbReference type="Pfam" id="PF00534"/>
    </source>
</evidence>
<sequence length="410" mass="46528">MKMNEKPVKILVVGQTPPPYMGQAMMIKRLVDAEFDKIKIYHVRMSFSDSFKSVGNFRFKKIFHLFEVIGKVLKLRFSKNIDTLYYPPAGPNRTPIIRDIILLGITRVFFKKVIYHFRAAGISDYLEQQPGLFKKLARWAYGSPDASIQLSSLNPADGKYFNSDQVYIIHNGLEDAATPYLPLVRAQKENTNILFVGVLREDKGVTVLIEAARLLKNILYNFSISFVGEFVSNEYENDVMAKVQEYNLQGHVQFVGTKTGDEKWQEFVKADIFCFPSYFESESFGNVLVEAMMFELPVVSTLWRGIPDIVVEGDTGFLVQVQQPQLIAEKLLLLISDPALQTRMGKKGRERYLQSFSLQKHLKAMEETIETVVGYKRKLPKETSVKPILESVKPVVGKELVSGASKAKSA</sequence>
<dbReference type="GO" id="GO:0016757">
    <property type="term" value="F:glycosyltransferase activity"/>
    <property type="evidence" value="ECO:0007669"/>
    <property type="project" value="UniProtKB-KW"/>
</dbReference>
<dbReference type="Pfam" id="PF00534">
    <property type="entry name" value="Glycos_transf_1"/>
    <property type="match status" value="1"/>
</dbReference>
<feature type="domain" description="Glycosyl transferase family 1" evidence="1">
    <location>
        <begin position="188"/>
        <end position="351"/>
    </location>
</feature>
<dbReference type="Gene3D" id="3.40.50.2000">
    <property type="entry name" value="Glycogen Phosphorylase B"/>
    <property type="match status" value="2"/>
</dbReference>
<accession>A0ABT7CWG4</accession>
<organism evidence="2 3">
    <name type="scientific">Xanthocytophaga flava</name>
    <dbReference type="NCBI Taxonomy" id="3048013"/>
    <lineage>
        <taxon>Bacteria</taxon>
        <taxon>Pseudomonadati</taxon>
        <taxon>Bacteroidota</taxon>
        <taxon>Cytophagia</taxon>
        <taxon>Cytophagales</taxon>
        <taxon>Rhodocytophagaceae</taxon>
        <taxon>Xanthocytophaga</taxon>
    </lineage>
</organism>
<keyword evidence="2" id="KW-0808">Transferase</keyword>
<dbReference type="EMBL" id="JASJOT010000040">
    <property type="protein sequence ID" value="MDJ1498103.1"/>
    <property type="molecule type" value="Genomic_DNA"/>
</dbReference>